<organism evidence="1 2">
    <name type="scientific">Pseudoalteromonas aurantia 208</name>
    <dbReference type="NCBI Taxonomy" id="1314867"/>
    <lineage>
        <taxon>Bacteria</taxon>
        <taxon>Pseudomonadati</taxon>
        <taxon>Pseudomonadota</taxon>
        <taxon>Gammaproteobacteria</taxon>
        <taxon>Alteromonadales</taxon>
        <taxon>Pseudoalteromonadaceae</taxon>
        <taxon>Pseudoalteromonas</taxon>
    </lineage>
</organism>
<gene>
    <name evidence="1" type="ORF">PAUR_a4416</name>
</gene>
<sequence length="122" mass="14275">MFALNVSPQLKCTSIAVLLFLAGCHHTPAKLGEVQKLYDFDHKVHYRLVQYSERRFAIRILADSYQAFTQQSVFLLRHSRQLCKELVPQLTLRKGIQRFERLPTEPRPYKPDLYAEIKCISP</sequence>
<dbReference type="EMBL" id="AQGV01000014">
    <property type="protein sequence ID" value="MBE0369834.1"/>
    <property type="molecule type" value="Genomic_DNA"/>
</dbReference>
<dbReference type="Proteomes" id="UP000615755">
    <property type="component" value="Unassembled WGS sequence"/>
</dbReference>
<keyword evidence="2" id="KW-1185">Reference proteome</keyword>
<evidence type="ECO:0000313" key="2">
    <source>
        <dbReference type="Proteomes" id="UP000615755"/>
    </source>
</evidence>
<evidence type="ECO:0000313" key="1">
    <source>
        <dbReference type="EMBL" id="MBE0369834.1"/>
    </source>
</evidence>
<reference evidence="1 2" key="1">
    <citation type="submission" date="2015-03" db="EMBL/GenBank/DDBJ databases">
        <title>Genome sequence of Pseudoalteromonas aurantia.</title>
        <authorList>
            <person name="Xie B.-B."/>
            <person name="Rong J.-C."/>
            <person name="Qin Q.-L."/>
            <person name="Zhang Y.-Z."/>
        </authorList>
    </citation>
    <scope>NUCLEOTIDE SEQUENCE [LARGE SCALE GENOMIC DNA]</scope>
    <source>
        <strain evidence="1 2">208</strain>
    </source>
</reference>
<dbReference type="RefSeq" id="WP_192509033.1">
    <property type="nucleotide sequence ID" value="NZ_AQGV01000014.1"/>
</dbReference>
<evidence type="ECO:0008006" key="3">
    <source>
        <dbReference type="Google" id="ProtNLM"/>
    </source>
</evidence>
<proteinExistence type="predicted"/>
<comment type="caution">
    <text evidence="1">The sequence shown here is derived from an EMBL/GenBank/DDBJ whole genome shotgun (WGS) entry which is preliminary data.</text>
</comment>
<accession>A0ABR9EFY8</accession>
<name>A0ABR9EFY8_9GAMM</name>
<protein>
    <recommendedName>
        <fullName evidence="3">Lipoprotein</fullName>
    </recommendedName>
</protein>